<sequence length="107" mass="12248">MRSSTDTEVAQYDDLGDRASVKDKEKRAKVREERRINALKQVMGSADGRLFMWEFLSSCGLFSVAFNGNSRDYFNLGQRNAGMPLFLDIQRHCMDQYLLMAKENANA</sequence>
<protein>
    <recommendedName>
        <fullName evidence="2">Bbp19-like phage domain-containing protein</fullName>
    </recommendedName>
</protein>
<dbReference type="Pfam" id="PF25181">
    <property type="entry name" value="Phage_Bbp19"/>
    <property type="match status" value="1"/>
</dbReference>
<dbReference type="InterPro" id="IPR057447">
    <property type="entry name" value="Bbp19-like_phage"/>
</dbReference>
<feature type="compositionally biased region" description="Basic and acidic residues" evidence="1">
    <location>
        <begin position="15"/>
        <end position="27"/>
    </location>
</feature>
<feature type="domain" description="Bbp19-like phage" evidence="2">
    <location>
        <begin position="40"/>
        <end position="100"/>
    </location>
</feature>
<evidence type="ECO:0000313" key="4">
    <source>
        <dbReference type="Proteomes" id="UP001189616"/>
    </source>
</evidence>
<dbReference type="Proteomes" id="UP001189616">
    <property type="component" value="Unassembled WGS sequence"/>
</dbReference>
<dbReference type="RefSeq" id="WP_182593959.1">
    <property type="nucleotide sequence ID" value="NZ_CATYWO010000001.1"/>
</dbReference>
<evidence type="ECO:0000259" key="2">
    <source>
        <dbReference type="Pfam" id="PF25181"/>
    </source>
</evidence>
<gene>
    <name evidence="3" type="ORF">LMG7141_00803</name>
</gene>
<reference evidence="3 4" key="1">
    <citation type="submission" date="2023-07" db="EMBL/GenBank/DDBJ databases">
        <authorList>
            <person name="Peeters C."/>
        </authorList>
    </citation>
    <scope>NUCLEOTIDE SEQUENCE [LARGE SCALE GENOMIC DNA]</scope>
    <source>
        <strain evidence="3 4">LMG 7141</strain>
    </source>
</reference>
<accession>A0ABM9J0Y9</accession>
<organism evidence="3 4">
    <name type="scientific">Ralstonia condita</name>
    <dbReference type="NCBI Taxonomy" id="3058600"/>
    <lineage>
        <taxon>Bacteria</taxon>
        <taxon>Pseudomonadati</taxon>
        <taxon>Pseudomonadota</taxon>
        <taxon>Betaproteobacteria</taxon>
        <taxon>Burkholderiales</taxon>
        <taxon>Burkholderiaceae</taxon>
        <taxon>Ralstonia</taxon>
    </lineage>
</organism>
<keyword evidence="4" id="KW-1185">Reference proteome</keyword>
<dbReference type="EMBL" id="CATYWO010000001">
    <property type="protein sequence ID" value="CAJ0778815.1"/>
    <property type="molecule type" value="Genomic_DNA"/>
</dbReference>
<comment type="caution">
    <text evidence="3">The sequence shown here is derived from an EMBL/GenBank/DDBJ whole genome shotgun (WGS) entry which is preliminary data.</text>
</comment>
<evidence type="ECO:0000256" key="1">
    <source>
        <dbReference type="SAM" id="MobiDB-lite"/>
    </source>
</evidence>
<evidence type="ECO:0000313" key="3">
    <source>
        <dbReference type="EMBL" id="CAJ0778815.1"/>
    </source>
</evidence>
<proteinExistence type="predicted"/>
<feature type="region of interest" description="Disordered" evidence="1">
    <location>
        <begin position="1"/>
        <end position="27"/>
    </location>
</feature>
<name>A0ABM9J0Y9_9RALS</name>